<dbReference type="Pfam" id="PF00182">
    <property type="entry name" value="Glyco_hydro_19"/>
    <property type="match status" value="1"/>
</dbReference>
<comment type="caution">
    <text evidence="8">The sequence shown here is derived from an EMBL/GenBank/DDBJ whole genome shotgun (WGS) entry which is preliminary data.</text>
</comment>
<feature type="disulfide bond" evidence="5">
    <location>
        <begin position="170"/>
        <end position="180"/>
    </location>
</feature>
<dbReference type="GO" id="GO:0016998">
    <property type="term" value="P:cell wall macromolecule catabolic process"/>
    <property type="evidence" value="ECO:0007669"/>
    <property type="project" value="InterPro"/>
</dbReference>
<evidence type="ECO:0000256" key="1">
    <source>
        <dbReference type="ARBA" id="ARBA00022801"/>
    </source>
</evidence>
<dbReference type="Gene3D" id="1.10.530.10">
    <property type="match status" value="1"/>
</dbReference>
<dbReference type="InterPro" id="IPR000726">
    <property type="entry name" value="Glyco_hydro_19_cat"/>
</dbReference>
<dbReference type="PANTHER" id="PTHR22595:SF79">
    <property type="entry name" value="CHITINASE 12"/>
    <property type="match status" value="1"/>
</dbReference>
<feature type="chain" id="PRO_5035158008" evidence="6">
    <location>
        <begin position="31"/>
        <end position="300"/>
    </location>
</feature>
<feature type="disulfide bond" evidence="5">
    <location>
        <begin position="268"/>
        <end position="300"/>
    </location>
</feature>
<dbReference type="GO" id="GO:0005975">
    <property type="term" value="P:carbohydrate metabolic process"/>
    <property type="evidence" value="ECO:0007669"/>
    <property type="project" value="InterPro"/>
</dbReference>
<dbReference type="InterPro" id="IPR036573">
    <property type="entry name" value="CBM_sf_5/12"/>
</dbReference>
<dbReference type="CDD" id="cd00325">
    <property type="entry name" value="chitinase_GH19"/>
    <property type="match status" value="1"/>
</dbReference>
<evidence type="ECO:0000256" key="6">
    <source>
        <dbReference type="SAM" id="SignalP"/>
    </source>
</evidence>
<keyword evidence="1" id="KW-0378">Hydrolase</keyword>
<evidence type="ECO:0000259" key="7">
    <source>
        <dbReference type="SMART" id="SM00495"/>
    </source>
</evidence>
<evidence type="ECO:0000313" key="9">
    <source>
        <dbReference type="Proteomes" id="UP000616724"/>
    </source>
</evidence>
<feature type="active site" description="Proton donor" evidence="4">
    <location>
        <position position="151"/>
    </location>
</feature>
<keyword evidence="2" id="KW-0611">Plant defense</keyword>
<dbReference type="Gene3D" id="2.10.10.20">
    <property type="entry name" value="Carbohydrate-binding module superfamily 5/12"/>
    <property type="match status" value="1"/>
</dbReference>
<feature type="domain" description="Chitin-binding type-3" evidence="7">
    <location>
        <begin position="42"/>
        <end position="85"/>
    </location>
</feature>
<evidence type="ECO:0000256" key="3">
    <source>
        <dbReference type="ARBA" id="ARBA00023157"/>
    </source>
</evidence>
<keyword evidence="9" id="KW-1185">Reference proteome</keyword>
<sequence length="300" mass="32599">MLRNRIMKSLSAVVAAGALTVLLPMSAASATPAPSTTTPICASEWDPAKGYAGGLVASYNGHNWRAKWWTKGNVPGGPSGIWTDKGSCEQSEGNFVVTKAQFEQMFPNRKPFYTYDGLVTALSAYPAFANTGSDTIKKREAAAFLANINHETGGLVHIVEVNTANYSHYCDTSELYPFGCPAGRSSYYGRGPIQLSWNYNYKSAGDALEIDLLNNPNLVQNEPSVAWMTAIWYWMTQHGPGTMTPHEAIIGDHGFGETIRSINGFLECDGGNPRQVQSRVNAYLKFTQILGVDPGDKLPC</sequence>
<gene>
    <name evidence="8" type="ORF">Plo01_47160</name>
</gene>
<dbReference type="CDD" id="cd12215">
    <property type="entry name" value="ChiC_BD"/>
    <property type="match status" value="1"/>
</dbReference>
<accession>A0A8J3W6Z0</accession>
<name>A0A8J3W6Z0_9ACTN</name>
<evidence type="ECO:0000313" key="8">
    <source>
        <dbReference type="EMBL" id="GIH78287.1"/>
    </source>
</evidence>
<feature type="signal peptide" evidence="6">
    <location>
        <begin position="1"/>
        <end position="30"/>
    </location>
</feature>
<dbReference type="InterPro" id="IPR003610">
    <property type="entry name" value="CBM5/12"/>
</dbReference>
<dbReference type="Gene3D" id="3.30.20.10">
    <property type="entry name" value="Endochitinase, domain 2"/>
    <property type="match status" value="1"/>
</dbReference>
<protein>
    <submittedName>
        <fullName evidence="8">Chitinase</fullName>
    </submittedName>
</protein>
<dbReference type="AlphaFoldDB" id="A0A8J3W6Z0"/>
<dbReference type="GO" id="GO:0005576">
    <property type="term" value="C:extracellular region"/>
    <property type="evidence" value="ECO:0007669"/>
    <property type="project" value="InterPro"/>
</dbReference>
<dbReference type="PANTHER" id="PTHR22595">
    <property type="entry name" value="CHITINASE-RELATED"/>
    <property type="match status" value="1"/>
</dbReference>
<organism evidence="8 9">
    <name type="scientific">Planobispora longispora</name>
    <dbReference type="NCBI Taxonomy" id="28887"/>
    <lineage>
        <taxon>Bacteria</taxon>
        <taxon>Bacillati</taxon>
        <taxon>Actinomycetota</taxon>
        <taxon>Actinomycetes</taxon>
        <taxon>Streptosporangiales</taxon>
        <taxon>Streptosporangiaceae</taxon>
        <taxon>Planobispora</taxon>
    </lineage>
</organism>
<evidence type="ECO:0000256" key="2">
    <source>
        <dbReference type="ARBA" id="ARBA00022821"/>
    </source>
</evidence>
<dbReference type="InterPro" id="IPR016283">
    <property type="entry name" value="Glyco_hydro_19"/>
</dbReference>
<dbReference type="Proteomes" id="UP000616724">
    <property type="component" value="Unassembled WGS sequence"/>
</dbReference>
<proteinExistence type="predicted"/>
<dbReference type="SUPFAM" id="SSF53955">
    <property type="entry name" value="Lysozyme-like"/>
    <property type="match status" value="1"/>
</dbReference>
<dbReference type="SMART" id="SM00495">
    <property type="entry name" value="ChtBD3"/>
    <property type="match status" value="1"/>
</dbReference>
<dbReference type="GO" id="GO:0004568">
    <property type="term" value="F:chitinase activity"/>
    <property type="evidence" value="ECO:0007669"/>
    <property type="project" value="InterPro"/>
</dbReference>
<dbReference type="SUPFAM" id="SSF51055">
    <property type="entry name" value="Carbohydrate binding domain"/>
    <property type="match status" value="1"/>
</dbReference>
<dbReference type="FunFam" id="3.30.20.10:FF:000001">
    <property type="entry name" value="Endochitinase (Chitinase)"/>
    <property type="match status" value="1"/>
</dbReference>
<keyword evidence="3 5" id="KW-1015">Disulfide bond</keyword>
<evidence type="ECO:0000256" key="4">
    <source>
        <dbReference type="PIRSR" id="PIRSR001060-1"/>
    </source>
</evidence>
<dbReference type="PIRSF" id="PIRSF001060">
    <property type="entry name" value="Endochitinase"/>
    <property type="match status" value="1"/>
</dbReference>
<evidence type="ECO:0000256" key="5">
    <source>
        <dbReference type="PIRSR" id="PIRSR001060-2"/>
    </source>
</evidence>
<reference evidence="8 9" key="1">
    <citation type="submission" date="2021-01" db="EMBL/GenBank/DDBJ databases">
        <title>Whole genome shotgun sequence of Planobispora longispora NBRC 13918.</title>
        <authorList>
            <person name="Komaki H."/>
            <person name="Tamura T."/>
        </authorList>
    </citation>
    <scope>NUCLEOTIDE SEQUENCE [LARGE SCALE GENOMIC DNA]</scope>
    <source>
        <strain evidence="8 9">NBRC 13918</strain>
    </source>
</reference>
<dbReference type="GO" id="GO:0050832">
    <property type="term" value="P:defense response to fungus"/>
    <property type="evidence" value="ECO:0007669"/>
    <property type="project" value="UniProtKB-ARBA"/>
</dbReference>
<keyword evidence="6" id="KW-0732">Signal</keyword>
<dbReference type="GO" id="GO:0030246">
    <property type="term" value="F:carbohydrate binding"/>
    <property type="evidence" value="ECO:0007669"/>
    <property type="project" value="InterPro"/>
</dbReference>
<dbReference type="Pfam" id="PF02839">
    <property type="entry name" value="CBM_5_12"/>
    <property type="match status" value="1"/>
</dbReference>
<dbReference type="GO" id="GO:0006032">
    <property type="term" value="P:chitin catabolic process"/>
    <property type="evidence" value="ECO:0007669"/>
    <property type="project" value="InterPro"/>
</dbReference>
<dbReference type="EMBL" id="BOOH01000038">
    <property type="protein sequence ID" value="GIH78287.1"/>
    <property type="molecule type" value="Genomic_DNA"/>
</dbReference>
<dbReference type="InterPro" id="IPR023346">
    <property type="entry name" value="Lysozyme-like_dom_sf"/>
</dbReference>